<dbReference type="OrthoDB" id="8595277at2"/>
<dbReference type="Pfam" id="PF09722">
    <property type="entry name" value="Xre_MbcA_ParS_C"/>
    <property type="match status" value="1"/>
</dbReference>
<feature type="domain" description="Antitoxin Xre/MbcA/ParS-like toxin-binding" evidence="1">
    <location>
        <begin position="76"/>
        <end position="126"/>
    </location>
</feature>
<dbReference type="EMBL" id="SWCI01000011">
    <property type="protein sequence ID" value="TKB47985.1"/>
    <property type="molecule type" value="Genomic_DNA"/>
</dbReference>
<comment type="caution">
    <text evidence="2">The sequence shown here is derived from an EMBL/GenBank/DDBJ whole genome shotgun (WGS) entry which is preliminary data.</text>
</comment>
<accession>A0A4U1BAU2</accession>
<dbReference type="Proteomes" id="UP000305674">
    <property type="component" value="Unassembled WGS sequence"/>
</dbReference>
<organism evidence="2 3">
    <name type="scientific">Ferrimonas sediminicola</name>
    <dbReference type="NCBI Taxonomy" id="2569538"/>
    <lineage>
        <taxon>Bacteria</taxon>
        <taxon>Pseudomonadati</taxon>
        <taxon>Pseudomonadota</taxon>
        <taxon>Gammaproteobacteria</taxon>
        <taxon>Alteromonadales</taxon>
        <taxon>Ferrimonadaceae</taxon>
        <taxon>Ferrimonas</taxon>
    </lineage>
</organism>
<dbReference type="AlphaFoldDB" id="A0A4U1BAU2"/>
<proteinExistence type="predicted"/>
<dbReference type="InterPro" id="IPR024467">
    <property type="entry name" value="Xre/MbcA/ParS-like_toxin-bd"/>
</dbReference>
<gene>
    <name evidence="2" type="ORF">FCL40_14705</name>
</gene>
<evidence type="ECO:0000313" key="2">
    <source>
        <dbReference type="EMBL" id="TKB47985.1"/>
    </source>
</evidence>
<protein>
    <submittedName>
        <fullName evidence="2">DUF2384 domain-containing protein</fullName>
    </submittedName>
</protein>
<evidence type="ECO:0000259" key="1">
    <source>
        <dbReference type="Pfam" id="PF09722"/>
    </source>
</evidence>
<name>A0A4U1BAU2_9GAMM</name>
<reference evidence="2 3" key="1">
    <citation type="submission" date="2019-04" db="EMBL/GenBank/DDBJ databases">
        <authorList>
            <person name="Hwang J.C."/>
        </authorList>
    </citation>
    <scope>NUCLEOTIDE SEQUENCE [LARGE SCALE GENOMIC DNA]</scope>
    <source>
        <strain evidence="2 3">IMCC35001</strain>
    </source>
</reference>
<keyword evidence="3" id="KW-1185">Reference proteome</keyword>
<sequence length="129" mass="14523">MLMDNNNYFYKALGLETGGHGVLTFDHIDKLIKITGLPREQAHSALAVSPWHGAEKLLTDEQRALLERFIQAYAATLVLHEGDYDGASHWFTSPVRGLGYNCPIDLLTSDESTQRIITVIRRIEHGVYQ</sequence>
<evidence type="ECO:0000313" key="3">
    <source>
        <dbReference type="Proteomes" id="UP000305674"/>
    </source>
</evidence>